<proteinExistence type="predicted"/>
<dbReference type="SUPFAM" id="SSF88713">
    <property type="entry name" value="Glycoside hydrolase/deacetylase"/>
    <property type="match status" value="1"/>
</dbReference>
<keyword evidence="1" id="KW-0812">Transmembrane</keyword>
<dbReference type="Pfam" id="PF04748">
    <property type="entry name" value="Polysacc_deac_2"/>
    <property type="match status" value="1"/>
</dbReference>
<dbReference type="Gene3D" id="3.20.20.370">
    <property type="entry name" value="Glycoside hydrolase/deacetylase"/>
    <property type="match status" value="1"/>
</dbReference>
<dbReference type="RefSeq" id="WP_152306505.1">
    <property type="nucleotide sequence ID" value="NZ_CP043617.1"/>
</dbReference>
<feature type="transmembrane region" description="Helical" evidence="1">
    <location>
        <begin position="15"/>
        <end position="39"/>
    </location>
</feature>
<evidence type="ECO:0000256" key="1">
    <source>
        <dbReference type="SAM" id="Phobius"/>
    </source>
</evidence>
<dbReference type="AlphaFoldDB" id="A0A5P8NYQ0"/>
<dbReference type="InterPro" id="IPR006837">
    <property type="entry name" value="Divergent_DAC"/>
</dbReference>
<sequence>MTKRKHKKSKTKSHFLTYIAWTLAFVTVILASLAIGYYVGFSDAQAQTKKQLSQKEKKRLALLKKLDEANVKEGTKSVNERLKEVLKNVQNIDATHEYDSDELAKPPVRKKIIATTQKPKLAIILDDVSVRTQVDAIKNLNLPLTMSFLPPSKARPNSARLAKKEPFYMVHLPMEAMSFTKEEPFTLRVDDSQSKISNRIQKVKELFPRVKYINNHTGSKFTSDERAVNKLVYELKKRNIYFVDSRTIADTKVPKVMKNYGLKYVGRDVFLDHHSDKKYVKGQIKEAIRIAKEHGTAIAIGHPHKNTLLAISESKALFKDVELVLIDKVY</sequence>
<name>A0A5P8NYQ0_9BACT</name>
<evidence type="ECO:0000313" key="2">
    <source>
        <dbReference type="EMBL" id="QFR48562.1"/>
    </source>
</evidence>
<evidence type="ECO:0000313" key="3">
    <source>
        <dbReference type="Proteomes" id="UP000326944"/>
    </source>
</evidence>
<dbReference type="GO" id="GO:0005975">
    <property type="term" value="P:carbohydrate metabolic process"/>
    <property type="evidence" value="ECO:0007669"/>
    <property type="project" value="InterPro"/>
</dbReference>
<keyword evidence="1" id="KW-1133">Transmembrane helix</keyword>
<dbReference type="EMBL" id="CP043617">
    <property type="protein sequence ID" value="QFR48562.1"/>
    <property type="molecule type" value="Genomic_DNA"/>
</dbReference>
<keyword evidence="3" id="KW-1185">Reference proteome</keyword>
<dbReference type="PANTHER" id="PTHR30105:SF2">
    <property type="entry name" value="DIVERGENT POLYSACCHARIDE DEACETYLASE SUPERFAMILY"/>
    <property type="match status" value="1"/>
</dbReference>
<protein>
    <submittedName>
        <fullName evidence="2">Divergent polysaccharide deacetylase family protein</fullName>
    </submittedName>
</protein>
<dbReference type="OrthoDB" id="9784811at2"/>
<organism evidence="2 3">
    <name type="scientific">Sulfurimonas lithotrophica</name>
    <dbReference type="NCBI Taxonomy" id="2590022"/>
    <lineage>
        <taxon>Bacteria</taxon>
        <taxon>Pseudomonadati</taxon>
        <taxon>Campylobacterota</taxon>
        <taxon>Epsilonproteobacteria</taxon>
        <taxon>Campylobacterales</taxon>
        <taxon>Sulfurimonadaceae</taxon>
        <taxon>Sulfurimonas</taxon>
    </lineage>
</organism>
<dbReference type="InterPro" id="IPR011330">
    <property type="entry name" value="Glyco_hydro/deAcase_b/a-brl"/>
</dbReference>
<dbReference type="KEGG" id="sulg:FJR48_01990"/>
<accession>A0A5P8NYQ0</accession>
<gene>
    <name evidence="2" type="ORF">FJR48_01990</name>
</gene>
<keyword evidence="1" id="KW-0472">Membrane</keyword>
<reference evidence="2 3" key="1">
    <citation type="submission" date="2019-09" db="EMBL/GenBank/DDBJ databases">
        <title>Sulfurimonas gotlandica sp. nov., a chemoautotrophic and psychrotolerant epsilonproteobacterium isolated from a pelagic redoxcline, and an emended description of the genus Sulfurimonas.</title>
        <authorList>
            <person name="Wang S."/>
            <person name="Jiang L."/>
            <person name="Shao S."/>
        </authorList>
    </citation>
    <scope>NUCLEOTIDE SEQUENCE [LARGE SCALE GENOMIC DNA]</scope>
    <source>
        <strain evidence="2 3">GYSZ_1</strain>
    </source>
</reference>
<dbReference type="PANTHER" id="PTHR30105">
    <property type="entry name" value="UNCHARACTERIZED YIBQ-RELATED"/>
    <property type="match status" value="1"/>
</dbReference>
<dbReference type="Proteomes" id="UP000326944">
    <property type="component" value="Chromosome"/>
</dbReference>
<dbReference type="CDD" id="cd10936">
    <property type="entry name" value="CE4_DAC2"/>
    <property type="match status" value="1"/>
</dbReference>